<protein>
    <submittedName>
        <fullName evidence="1">Uncharacterized protein</fullName>
    </submittedName>
</protein>
<dbReference type="EMBL" id="JALJOS010000019">
    <property type="protein sequence ID" value="KAK9826913.1"/>
    <property type="molecule type" value="Genomic_DNA"/>
</dbReference>
<reference evidence="1 2" key="1">
    <citation type="journal article" date="2024" name="Nat. Commun.">
        <title>Phylogenomics reveals the evolutionary origins of lichenization in chlorophyte algae.</title>
        <authorList>
            <person name="Puginier C."/>
            <person name="Libourel C."/>
            <person name="Otte J."/>
            <person name="Skaloud P."/>
            <person name="Haon M."/>
            <person name="Grisel S."/>
            <person name="Petersen M."/>
            <person name="Berrin J.G."/>
            <person name="Delaux P.M."/>
            <person name="Dal Grande F."/>
            <person name="Keller J."/>
        </authorList>
    </citation>
    <scope>NUCLEOTIDE SEQUENCE [LARGE SCALE GENOMIC DNA]</scope>
    <source>
        <strain evidence="1 2">SAG 2145</strain>
    </source>
</reference>
<proteinExistence type="predicted"/>
<organism evidence="1 2">
    <name type="scientific">Apatococcus lobatus</name>
    <dbReference type="NCBI Taxonomy" id="904363"/>
    <lineage>
        <taxon>Eukaryota</taxon>
        <taxon>Viridiplantae</taxon>
        <taxon>Chlorophyta</taxon>
        <taxon>core chlorophytes</taxon>
        <taxon>Trebouxiophyceae</taxon>
        <taxon>Chlorellales</taxon>
        <taxon>Chlorellaceae</taxon>
        <taxon>Apatococcus</taxon>
    </lineage>
</organism>
<dbReference type="Proteomes" id="UP001438707">
    <property type="component" value="Unassembled WGS sequence"/>
</dbReference>
<dbReference type="AlphaFoldDB" id="A0AAW1R082"/>
<gene>
    <name evidence="1" type="ORF">WJX74_000032</name>
</gene>
<evidence type="ECO:0000313" key="1">
    <source>
        <dbReference type="EMBL" id="KAK9826913.1"/>
    </source>
</evidence>
<accession>A0AAW1R082</accession>
<sequence>MESALLQKYLPQLVLDAEETAAPVDLNRWAAGCLVKDDAYDNELKGYIGQNLANPSCYLEKPATPSSATTITAAGERVGDAVTSVGSVPVTGKVDTLIVGGRWFYSLLYLYAFPASGCDPLVVHYVKVLVSTDSNAIEYAMFGLAGNVLPPAVVSAGRMQYTDRLLQHPMVFVAKDTHAPLPRPGRFWKSGQAGETQQCTPGAKWDPPSADLVSNALMQFKGRLSKSRQAGTPAEQPWWQSTFVVDVDKAFQRYMP</sequence>
<name>A0AAW1R082_9CHLO</name>
<comment type="caution">
    <text evidence="1">The sequence shown here is derived from an EMBL/GenBank/DDBJ whole genome shotgun (WGS) entry which is preliminary data.</text>
</comment>
<evidence type="ECO:0000313" key="2">
    <source>
        <dbReference type="Proteomes" id="UP001438707"/>
    </source>
</evidence>
<keyword evidence="2" id="KW-1185">Reference proteome</keyword>